<protein>
    <submittedName>
        <fullName evidence="4">Glycosyltransferase, group 2 family protein</fullName>
    </submittedName>
</protein>
<dbReference type="Proteomes" id="UP000004416">
    <property type="component" value="Unassembled WGS sequence"/>
</dbReference>
<evidence type="ECO:0000256" key="2">
    <source>
        <dbReference type="ARBA" id="ARBA00022679"/>
    </source>
</evidence>
<dbReference type="InterPro" id="IPR029044">
    <property type="entry name" value="Nucleotide-diphossugar_trans"/>
</dbReference>
<evidence type="ECO:0000313" key="5">
    <source>
        <dbReference type="Proteomes" id="UP000004416"/>
    </source>
</evidence>
<organism evidence="4 5">
    <name type="scientific">Desulfitobacterium hafniense DP7</name>
    <dbReference type="NCBI Taxonomy" id="537010"/>
    <lineage>
        <taxon>Bacteria</taxon>
        <taxon>Bacillati</taxon>
        <taxon>Bacillota</taxon>
        <taxon>Clostridia</taxon>
        <taxon>Eubacteriales</taxon>
        <taxon>Desulfitobacteriaceae</taxon>
        <taxon>Desulfitobacterium</taxon>
    </lineage>
</organism>
<keyword evidence="2 4" id="KW-0808">Transferase</keyword>
<evidence type="ECO:0000313" key="4">
    <source>
        <dbReference type="EMBL" id="EHL04613.1"/>
    </source>
</evidence>
<dbReference type="Pfam" id="PF00535">
    <property type="entry name" value="Glycos_transf_2"/>
    <property type="match status" value="1"/>
</dbReference>
<comment type="caution">
    <text evidence="4">The sequence shown here is derived from an EMBL/GenBank/DDBJ whole genome shotgun (WGS) entry which is preliminary data.</text>
</comment>
<evidence type="ECO:0000259" key="3">
    <source>
        <dbReference type="Pfam" id="PF00535"/>
    </source>
</evidence>
<dbReference type="HOGENOM" id="CLU_025996_25_1_9"/>
<dbReference type="EMBL" id="AFZX01000131">
    <property type="protein sequence ID" value="EHL04613.1"/>
    <property type="molecule type" value="Genomic_DNA"/>
</dbReference>
<dbReference type="AlphaFoldDB" id="G9XUP1"/>
<dbReference type="PATRIC" id="fig|537010.4.peg.4379"/>
<sequence>MERVGKSDISVIMLTYNREKFVERAIKSILVQTFKDIEFIIVNNGSTDRSGMIADEYAQKDSRIRVFHRERGNIGSGRNMGLDMATGDYIAFVDDDDWAAPDFLEFLYKLATENIADVAICGAVDKAFDEKLVMMPEEALIELMWRKHYNMAFPTKLFTRVLGEKIRFPEEDKYDDISQMHRLLAHANRIAYHGLPKYAFYRHENNNSAWTTNHGLLTSDTLREYIRVYRQRTQWLCERFPKNAAIWRYFECSFMISMVEKIKRLGLNNCEEQYNTMVRELSEKREEFMACSWIFDFEKKWMEQYVSI</sequence>
<dbReference type="Gene3D" id="3.90.550.10">
    <property type="entry name" value="Spore Coat Polysaccharide Biosynthesis Protein SpsA, Chain A"/>
    <property type="match status" value="1"/>
</dbReference>
<dbReference type="RefSeq" id="WP_005816275.1">
    <property type="nucleotide sequence ID" value="NZ_JH414491.1"/>
</dbReference>
<dbReference type="GO" id="GO:0016757">
    <property type="term" value="F:glycosyltransferase activity"/>
    <property type="evidence" value="ECO:0007669"/>
    <property type="project" value="UniProtKB-KW"/>
</dbReference>
<dbReference type="CDD" id="cd00761">
    <property type="entry name" value="Glyco_tranf_GTA_type"/>
    <property type="match status" value="1"/>
</dbReference>
<dbReference type="InterPro" id="IPR001173">
    <property type="entry name" value="Glyco_trans_2-like"/>
</dbReference>
<feature type="domain" description="Glycosyltransferase 2-like" evidence="3">
    <location>
        <begin position="10"/>
        <end position="155"/>
    </location>
</feature>
<dbReference type="SUPFAM" id="SSF53448">
    <property type="entry name" value="Nucleotide-diphospho-sugar transferases"/>
    <property type="match status" value="1"/>
</dbReference>
<proteinExistence type="predicted"/>
<evidence type="ECO:0000256" key="1">
    <source>
        <dbReference type="ARBA" id="ARBA00022676"/>
    </source>
</evidence>
<accession>G9XUP1</accession>
<dbReference type="PANTHER" id="PTHR22916">
    <property type="entry name" value="GLYCOSYLTRANSFERASE"/>
    <property type="match status" value="1"/>
</dbReference>
<name>G9XUP1_DESHA</name>
<keyword evidence="1" id="KW-0328">Glycosyltransferase</keyword>
<gene>
    <name evidence="4" type="ORF">HMPREF0322_04700</name>
</gene>
<dbReference type="PANTHER" id="PTHR22916:SF51">
    <property type="entry name" value="GLYCOSYLTRANSFERASE EPSH-RELATED"/>
    <property type="match status" value="1"/>
</dbReference>
<reference evidence="4 5" key="1">
    <citation type="submission" date="2011-08" db="EMBL/GenBank/DDBJ databases">
        <authorList>
            <person name="Weinstock G."/>
            <person name="Sodergren E."/>
            <person name="Clifton S."/>
            <person name="Fulton L."/>
            <person name="Fulton B."/>
            <person name="Courtney L."/>
            <person name="Fronick C."/>
            <person name="Harrison M."/>
            <person name="Strong C."/>
            <person name="Farmer C."/>
            <person name="Delahaunty K."/>
            <person name="Markovic C."/>
            <person name="Hall O."/>
            <person name="Minx P."/>
            <person name="Tomlinson C."/>
            <person name="Mitreva M."/>
            <person name="Hou S."/>
            <person name="Chen J."/>
            <person name="Wollam A."/>
            <person name="Pepin K.H."/>
            <person name="Johnson M."/>
            <person name="Bhonagiri V."/>
            <person name="Zhang X."/>
            <person name="Suruliraj S."/>
            <person name="Warren W."/>
            <person name="Chinwalla A."/>
            <person name="Mardis E.R."/>
            <person name="Wilson R.K."/>
        </authorList>
    </citation>
    <scope>NUCLEOTIDE SEQUENCE [LARGE SCALE GENOMIC DNA]</scope>
    <source>
        <strain evidence="4 5">DP7</strain>
    </source>
</reference>